<dbReference type="AlphaFoldDB" id="X0U2L4"/>
<dbReference type="SUPFAM" id="SSF51126">
    <property type="entry name" value="Pectin lyase-like"/>
    <property type="match status" value="1"/>
</dbReference>
<gene>
    <name evidence="1" type="ORF">S01H1_11858</name>
</gene>
<proteinExistence type="predicted"/>
<dbReference type="InterPro" id="IPR011050">
    <property type="entry name" value="Pectin_lyase_fold/virulence"/>
</dbReference>
<accession>X0U2L4</accession>
<sequence length="343" mass="36134">IQNTLGDCGSDCCELLGGPGVIAHNYVIIDDTSGYGLTSDLGSDITISDNVIDVVAGGSLGQAAIRTWTGTGRHIIANNIVTRTGVIVARGLEINGNNYIVTGNIFYNCDAFTIAGGSGIIADNIFYDGTITFNPTYDPATPIIFRDNTLRGTATVVLTAGIVEMYEACSDLFTNVLATSANYIVNAQNLVNGAVALTGTQPTYPRGLDCTITEVGGNVTGYTMTVVGINASGETITDVFTFGGDGLTFSSDNAFDHVTSVTLADVVDAGNATFVVGIDARLGLKNVIYETSDVWKIIKNGTKQTVAGAQVDVDYDIYDMSVITLAATDDFEIWYRSNLNIIN</sequence>
<feature type="non-terminal residue" evidence="1">
    <location>
        <position position="1"/>
    </location>
</feature>
<protein>
    <recommendedName>
        <fullName evidence="2">Right handed beta helix domain-containing protein</fullName>
    </recommendedName>
</protein>
<comment type="caution">
    <text evidence="1">The sequence shown here is derived from an EMBL/GenBank/DDBJ whole genome shotgun (WGS) entry which is preliminary data.</text>
</comment>
<dbReference type="EMBL" id="BARS01006061">
    <property type="protein sequence ID" value="GAF82705.1"/>
    <property type="molecule type" value="Genomic_DNA"/>
</dbReference>
<reference evidence="1" key="1">
    <citation type="journal article" date="2014" name="Front. Microbiol.">
        <title>High frequency of phylogenetically diverse reductive dehalogenase-homologous genes in deep subseafloor sedimentary metagenomes.</title>
        <authorList>
            <person name="Kawai M."/>
            <person name="Futagami T."/>
            <person name="Toyoda A."/>
            <person name="Takaki Y."/>
            <person name="Nishi S."/>
            <person name="Hori S."/>
            <person name="Arai W."/>
            <person name="Tsubouchi T."/>
            <person name="Morono Y."/>
            <person name="Uchiyama I."/>
            <person name="Ito T."/>
            <person name="Fujiyama A."/>
            <person name="Inagaki F."/>
            <person name="Takami H."/>
        </authorList>
    </citation>
    <scope>NUCLEOTIDE SEQUENCE</scope>
    <source>
        <strain evidence="1">Expedition CK06-06</strain>
    </source>
</reference>
<evidence type="ECO:0008006" key="2">
    <source>
        <dbReference type="Google" id="ProtNLM"/>
    </source>
</evidence>
<organism evidence="1">
    <name type="scientific">marine sediment metagenome</name>
    <dbReference type="NCBI Taxonomy" id="412755"/>
    <lineage>
        <taxon>unclassified sequences</taxon>
        <taxon>metagenomes</taxon>
        <taxon>ecological metagenomes</taxon>
    </lineage>
</organism>
<name>X0U2L4_9ZZZZ</name>
<evidence type="ECO:0000313" key="1">
    <source>
        <dbReference type="EMBL" id="GAF82705.1"/>
    </source>
</evidence>